<evidence type="ECO:0000313" key="1">
    <source>
        <dbReference type="EMBL" id="WAP68221.1"/>
    </source>
</evidence>
<reference evidence="1" key="1">
    <citation type="submission" date="2022-12" db="EMBL/GenBank/DDBJ databases">
        <title>Jiella pelagia sp. nov., isolated from phosphonate enriched culture of Northwest Pacific surface seawater.</title>
        <authorList>
            <person name="Shin D.Y."/>
            <person name="Hwang C.Y."/>
        </authorList>
    </citation>
    <scope>NUCLEOTIDE SEQUENCE</scope>
    <source>
        <strain evidence="1">HL-NP1</strain>
    </source>
</reference>
<accession>A0ABY7BWL8</accession>
<dbReference type="EMBL" id="CP114029">
    <property type="protein sequence ID" value="WAP68221.1"/>
    <property type="molecule type" value="Genomic_DNA"/>
</dbReference>
<sequence>MGPPPQNGQSVPSWRCFADAEAASAARWPLVAVASAPAVLGASGVAGRPCESCPAAASPSGAGTMMVPSAAGASCVAGVSCAKALRGEAARDRIVARAVAEPERVKRRVIVISCGALPAGWAVQRAVGMMVSPV</sequence>
<organism evidence="1 2">
    <name type="scientific">Jiella pelagia</name>
    <dbReference type="NCBI Taxonomy" id="2986949"/>
    <lineage>
        <taxon>Bacteria</taxon>
        <taxon>Pseudomonadati</taxon>
        <taxon>Pseudomonadota</taxon>
        <taxon>Alphaproteobacteria</taxon>
        <taxon>Hyphomicrobiales</taxon>
        <taxon>Aurantimonadaceae</taxon>
        <taxon>Jiella</taxon>
    </lineage>
</organism>
<protein>
    <submittedName>
        <fullName evidence="1">Uncharacterized protein</fullName>
    </submittedName>
</protein>
<gene>
    <name evidence="1" type="ORF">OH818_23110</name>
</gene>
<name>A0ABY7BWL8_9HYPH</name>
<evidence type="ECO:0000313" key="2">
    <source>
        <dbReference type="Proteomes" id="UP001164020"/>
    </source>
</evidence>
<dbReference type="Proteomes" id="UP001164020">
    <property type="component" value="Chromosome"/>
</dbReference>
<dbReference type="RefSeq" id="WP_268880696.1">
    <property type="nucleotide sequence ID" value="NZ_CP114029.1"/>
</dbReference>
<proteinExistence type="predicted"/>
<keyword evidence="2" id="KW-1185">Reference proteome</keyword>